<dbReference type="SMART" id="SM01294">
    <property type="entry name" value="PKS_PP_betabranch"/>
    <property type="match status" value="1"/>
</dbReference>
<feature type="compositionally biased region" description="Basic and acidic residues" evidence="10">
    <location>
        <begin position="703"/>
        <end position="716"/>
    </location>
</feature>
<dbReference type="SUPFAM" id="SSF53901">
    <property type="entry name" value="Thiolase-like"/>
    <property type="match status" value="2"/>
</dbReference>
<dbReference type="SUPFAM" id="SSF51735">
    <property type="entry name" value="NAD(P)-binding Rossmann-fold domains"/>
    <property type="match status" value="1"/>
</dbReference>
<dbReference type="PROSITE" id="PS50075">
    <property type="entry name" value="CARRIER"/>
    <property type="match status" value="1"/>
</dbReference>
<dbReference type="InterPro" id="IPR020807">
    <property type="entry name" value="PKS_DH"/>
</dbReference>
<dbReference type="Pfam" id="PF21394">
    <property type="entry name" value="Beta-ketacyl_N"/>
    <property type="match status" value="1"/>
</dbReference>
<feature type="domain" description="Carrier" evidence="11">
    <location>
        <begin position="740"/>
        <end position="814"/>
    </location>
</feature>
<gene>
    <name evidence="14" type="primary">pyxB</name>
</gene>
<dbReference type="Gene3D" id="3.10.129.110">
    <property type="entry name" value="Polyketide synthase dehydratase"/>
    <property type="match status" value="1"/>
</dbReference>
<dbReference type="InterPro" id="IPR036736">
    <property type="entry name" value="ACP-like_sf"/>
</dbReference>
<dbReference type="InterPro" id="IPR018201">
    <property type="entry name" value="Ketoacyl_synth_AS"/>
</dbReference>
<name>A0A1Z2TJP1_9BACT</name>
<dbReference type="InterPro" id="IPR042104">
    <property type="entry name" value="PKS_dehydratase_sf"/>
</dbReference>
<feature type="region of interest" description="C-terminal hotdog fold" evidence="9">
    <location>
        <begin position="1759"/>
        <end position="1907"/>
    </location>
</feature>
<dbReference type="InterPro" id="IPR020841">
    <property type="entry name" value="PKS_Beta-ketoAc_synthase_dom"/>
</dbReference>
<dbReference type="Pfam" id="PF16197">
    <property type="entry name" value="KAsynt_C_assoc"/>
    <property type="match status" value="2"/>
</dbReference>
<proteinExistence type="predicted"/>
<dbReference type="SMART" id="SM00825">
    <property type="entry name" value="PKS_KS"/>
    <property type="match status" value="2"/>
</dbReference>
<evidence type="ECO:0000256" key="7">
    <source>
        <dbReference type="ARBA" id="ARBA00022737"/>
    </source>
</evidence>
<dbReference type="InterPro" id="IPR014030">
    <property type="entry name" value="Ketoacyl_synth_N"/>
</dbReference>
<organism evidence="14">
    <name type="scientific">Pyxidicoccus sp. MCy9557</name>
    <dbReference type="NCBI Taxonomy" id="2012863"/>
    <lineage>
        <taxon>Bacteria</taxon>
        <taxon>Pseudomonadati</taxon>
        <taxon>Myxococcota</taxon>
        <taxon>Myxococcia</taxon>
        <taxon>Myxococcales</taxon>
        <taxon>Cystobacterineae</taxon>
        <taxon>Myxococcaceae</taxon>
        <taxon>Pyxidicoccus</taxon>
    </lineage>
</organism>
<evidence type="ECO:0000259" key="12">
    <source>
        <dbReference type="PROSITE" id="PS52004"/>
    </source>
</evidence>
<dbReference type="InterPro" id="IPR020806">
    <property type="entry name" value="PKS_PP-bd"/>
</dbReference>
<dbReference type="GO" id="GO:0006633">
    <property type="term" value="P:fatty acid biosynthetic process"/>
    <property type="evidence" value="ECO:0007669"/>
    <property type="project" value="InterPro"/>
</dbReference>
<accession>A0A1Z2TJP1</accession>
<dbReference type="PROSITE" id="PS00606">
    <property type="entry name" value="KS3_1"/>
    <property type="match status" value="2"/>
</dbReference>
<dbReference type="PANTHER" id="PTHR43775:SF37">
    <property type="entry name" value="SI:DKEY-61P9.11"/>
    <property type="match status" value="1"/>
</dbReference>
<comment type="function">
    <text evidence="8">Involved in production of the polyketide antibiotic thailandamide.</text>
</comment>
<feature type="domain" description="PKS/mFAS DH" evidence="13">
    <location>
        <begin position="1627"/>
        <end position="1907"/>
    </location>
</feature>
<dbReference type="SUPFAM" id="SSF47336">
    <property type="entry name" value="ACP-like"/>
    <property type="match status" value="1"/>
</dbReference>
<dbReference type="Gene3D" id="3.40.50.720">
    <property type="entry name" value="NAD(P)-binding Rossmann-like Domain"/>
    <property type="match status" value="1"/>
</dbReference>
<dbReference type="Gene3D" id="3.30.70.3290">
    <property type="match status" value="1"/>
</dbReference>
<evidence type="ECO:0000256" key="2">
    <source>
        <dbReference type="ARBA" id="ARBA00004792"/>
    </source>
</evidence>
<dbReference type="GO" id="GO:0071770">
    <property type="term" value="P:DIM/DIP cell wall layer assembly"/>
    <property type="evidence" value="ECO:0007669"/>
    <property type="project" value="TreeGrafter"/>
</dbReference>
<feature type="compositionally biased region" description="Low complexity" evidence="10">
    <location>
        <begin position="845"/>
        <end position="862"/>
    </location>
</feature>
<protein>
    <submittedName>
        <fullName evidence="14">Polyketide synthase</fullName>
    </submittedName>
</protein>
<feature type="active site" description="Proton acceptor; for dehydratase activity" evidence="9">
    <location>
        <position position="1656"/>
    </location>
</feature>
<keyword evidence="4" id="KW-0963">Cytoplasm</keyword>
<dbReference type="Gene3D" id="1.10.1200.10">
    <property type="entry name" value="ACP-like"/>
    <property type="match status" value="1"/>
</dbReference>
<dbReference type="InterPro" id="IPR049490">
    <property type="entry name" value="C883_1060-like_KR_N"/>
</dbReference>
<evidence type="ECO:0000256" key="3">
    <source>
        <dbReference type="ARBA" id="ARBA00022450"/>
    </source>
</evidence>
<evidence type="ECO:0000256" key="9">
    <source>
        <dbReference type="PROSITE-ProRule" id="PRU01363"/>
    </source>
</evidence>
<dbReference type="InterPro" id="IPR014031">
    <property type="entry name" value="Ketoacyl_synth_C"/>
</dbReference>
<dbReference type="InterPro" id="IPR032821">
    <property type="entry name" value="PKS_assoc"/>
</dbReference>
<dbReference type="GO" id="GO:0004315">
    <property type="term" value="F:3-oxoacyl-[acyl-carrier-protein] synthase activity"/>
    <property type="evidence" value="ECO:0007669"/>
    <property type="project" value="InterPro"/>
</dbReference>
<evidence type="ECO:0000256" key="5">
    <source>
        <dbReference type="ARBA" id="ARBA00022553"/>
    </source>
</evidence>
<evidence type="ECO:0000256" key="6">
    <source>
        <dbReference type="ARBA" id="ARBA00022679"/>
    </source>
</evidence>
<keyword evidence="3" id="KW-0596">Phosphopantetheine</keyword>
<dbReference type="Gene3D" id="3.40.47.10">
    <property type="match status" value="2"/>
</dbReference>
<dbReference type="PROSITE" id="PS52019">
    <property type="entry name" value="PKS_MFAS_DH"/>
    <property type="match status" value="1"/>
</dbReference>
<comment type="pathway">
    <text evidence="2">Antibiotic biosynthesis.</text>
</comment>
<dbReference type="PANTHER" id="PTHR43775">
    <property type="entry name" value="FATTY ACID SYNTHASE"/>
    <property type="match status" value="1"/>
</dbReference>
<dbReference type="EMBL" id="KY765914">
    <property type="protein sequence ID" value="ASA76643.1"/>
    <property type="molecule type" value="Genomic_DNA"/>
</dbReference>
<evidence type="ECO:0000256" key="1">
    <source>
        <dbReference type="ARBA" id="ARBA00004496"/>
    </source>
</evidence>
<sequence length="2146" mass="231930">MDRHSLQRRDILARLARREISREEAMRLLKEAPVPAAPVSAPAPRASSGPRDIAIIGMSGQFPGAKDLSRFWENLVEGRDSVTLVPKERWDGEAFYDADPRRPGRSTCKWGGFLTDADVFDREFFGISPREALLMDPQQRLFLQEAWKALEDAGYSDTALSERACGVYVGYGSSDYRLAMRERGMEPEGYAMGGTSSAILAARISYFLNLRGPSLSVDTACSASLVAIHLACESLWSGTIRMALAGGVCVYTTPDTHVLSSKMNMLSVDGRCKTFDDSANGFVPAEGVGVVVLKPLEDALADGDSIHAVLKATGINQDGRTNGITAPSAPSQQALETSVYTRFGIDPSTLGYVEAHGTGTKLGDPIEIQALTGAFSRFTDRKQFCAIGSVKTNIGHTIAAAGVAGVIKAALCMKHRRIPPSLHFKKPNRHIDFARTPFFVPTEARDWPTEDGRPRRAAVSSFGFSGTNAHLVLEEAPAREEGRSRPAHLALFSAKSEAGLRRVLERFLAWLPQGASERSLEDITYTLQVGRSHFPVRCGFVARNADELASMLRAALRGEPVEGHRVVNLETHPAEWDAGRQERGEALLRETAVLSEDAVASCRRNLLELSELYVQGYTLPWDALHQGHGRLRVSLPTYPFEGARFWLPGSHPTPVDGEAPARTPEAPAVQAASAAPSGAAAARDTAAQTVRAAPAASSGEAARYTEARSSSREERVPSVVLSSAAPATRAPVPTSEGASARLQAELAKLAAQVLKLDPSELDLRKPLSVYGFDSILLTELVGKLKEAHGVELDATVFYEHPTLLSFAQHLHGLLPESSRQRYAAEAMPPAAVPSSRPEAVMAGPGARASEMASAGAASHASGPLDSPGRVATEVASDRAAPPTSLTPGATSAPAVIPPRQPADEDAIAIVGMAGRFPGSPEVDAFWEHLLRGDDLVTEVPADRWDWRARFGDPARDWDKTRVKWGGFMSDVDKFDALFFGISPKEAEVMDPQQRLFLETAWKAIEDSGHRTSELWGSRTGVFVGMAATDYSSLLTREGAAFVPQSVTGTARSILPNRLSYLLNLRGPSEAMDTACSSALVALHRAVKALRGGECDLALVGGVHVMLDADLFVIADKGGLLSPDGRCKTFDAKANGYVRGEGVAVVVLKPLRRALADRDSILGVIRGAAVNHSGRSTSLTAPNPVAQAELMVQAWSEAKVDPATVTYVEAMGTGTALGDPIELNALKKAFAELYQRWGHAPARTPHCGLGSVKTNIGHLEPASGMASLIKVLMAMRHGTLPATLHVEEVNPRIQLEGSPFYLNREVRPWARLEDAQGRPLPRRAGVNSFGYGGVNAHVVLEEYLPTPEPVVPSTREEGVLVLSARDAQRLRAYATALRDALSARASSRGPAHDAPPAELRAGLARLCAELLGVAEAEVLADDSSVEMLLQRGVIERLVERIEATWDVTLLPSELVGVDSLQALVSLVARRTGAGTSAATRTSVSGGLAASDFRSVLYTLQVGRDALEERLALVVSDADEALAGLDAYLRGEDIPGRLFLGHRKRSAERLRGLGARAEAPAIQEHLRQRRAAPLAELWALGAEVEWSTWYGDAPPRRVSLPAYPFARTRHWPEGTKAQEAPRAVVPALHPLLGRNTSTLEGTRFTTTLSGEEFFVRDHVIQGRRVLPGAASLEMARAGAVLAMSRPGVRGLGQVSWRRPVVVDTPRELSLHLRNADGGVAFEVTMAGDQGALEHARGRLLVDETRPAAGAIDLQALLRRCTDRKPGAWWYELLRRGGSDYGPDLRVIEDLARDGHESVARLRLPERLRASREEFVLHPSLVDGAIQSLAGLLRLDTATEPVQYVPATLEALEVFGALPPECYACIEEDTARPGASGERTFHLQLADAEGRVAVRMRGLSVRPLERALRPAARPAATAFYCQRTWEESRARASDDVSRSEGPLLVLGLDLETLDRVRAGLEALGMKDPDVRLVMPGTRFERVRPEVFTLDPRREEDFEGLLNALGDGTVPSRLLHLWSEAPAGSGDEALEQQLLLGFYSLASLCRAMAARRPKRKVQGLYAHASGRDGSEPLHAAVGGLLRTVRLESPALALRSVELATRERERPSLTERQSLECLLRELVSADTQDVEVQYREGRRYVSSLGVLREKV</sequence>
<dbReference type="GO" id="GO:0004312">
    <property type="term" value="F:fatty acid synthase activity"/>
    <property type="evidence" value="ECO:0007669"/>
    <property type="project" value="TreeGrafter"/>
</dbReference>
<evidence type="ECO:0000256" key="10">
    <source>
        <dbReference type="SAM" id="MobiDB-lite"/>
    </source>
</evidence>
<dbReference type="Pfam" id="PF00550">
    <property type="entry name" value="PP-binding"/>
    <property type="match status" value="1"/>
</dbReference>
<dbReference type="FunFam" id="3.40.47.10:FF:000019">
    <property type="entry name" value="Polyketide synthase type I"/>
    <property type="match status" value="2"/>
</dbReference>
<dbReference type="GO" id="GO:0005737">
    <property type="term" value="C:cytoplasm"/>
    <property type="evidence" value="ECO:0007669"/>
    <property type="project" value="UniProtKB-SubCell"/>
</dbReference>
<feature type="region of interest" description="N-terminal hotdog fold" evidence="9">
    <location>
        <begin position="1627"/>
        <end position="1744"/>
    </location>
</feature>
<dbReference type="CDD" id="cd00833">
    <property type="entry name" value="PKS"/>
    <property type="match status" value="2"/>
</dbReference>
<dbReference type="InterPro" id="IPR049551">
    <property type="entry name" value="PKS_DH_C"/>
</dbReference>
<dbReference type="Pfam" id="PF02801">
    <property type="entry name" value="Ketoacyl-synt_C"/>
    <property type="match status" value="2"/>
</dbReference>
<keyword evidence="5" id="KW-0597">Phosphoprotein</keyword>
<feature type="region of interest" description="Disordered" evidence="10">
    <location>
        <begin position="649"/>
        <end position="736"/>
    </location>
</feature>
<feature type="region of interest" description="Disordered" evidence="10">
    <location>
        <begin position="828"/>
        <end position="898"/>
    </location>
</feature>
<dbReference type="InterPro" id="IPR049900">
    <property type="entry name" value="PKS_mFAS_DH"/>
</dbReference>
<feature type="domain" description="Ketosynthase family 3 (KS3)" evidence="12">
    <location>
        <begin position="50"/>
        <end position="475"/>
    </location>
</feature>
<evidence type="ECO:0000313" key="14">
    <source>
        <dbReference type="EMBL" id="ASA76643.1"/>
    </source>
</evidence>
<comment type="subcellular location">
    <subcellularLocation>
        <location evidence="1">Cytoplasm</location>
    </subcellularLocation>
</comment>
<keyword evidence="6" id="KW-0808">Transferase</keyword>
<dbReference type="InterPro" id="IPR054514">
    <property type="entry name" value="RhiE-like_linker"/>
</dbReference>
<evidence type="ECO:0000259" key="11">
    <source>
        <dbReference type="PROSITE" id="PS50075"/>
    </source>
</evidence>
<dbReference type="GO" id="GO:0031177">
    <property type="term" value="F:phosphopantetheine binding"/>
    <property type="evidence" value="ECO:0007669"/>
    <property type="project" value="InterPro"/>
</dbReference>
<dbReference type="SMART" id="SM00826">
    <property type="entry name" value="PKS_DH"/>
    <property type="match status" value="1"/>
</dbReference>
<dbReference type="Pfam" id="PF00109">
    <property type="entry name" value="ketoacyl-synt"/>
    <property type="match status" value="2"/>
</dbReference>
<dbReference type="InterPro" id="IPR016039">
    <property type="entry name" value="Thiolase-like"/>
</dbReference>
<reference evidence="14" key="1">
    <citation type="journal article" date="2017" name="Angew. Chem. Int. Ed. Engl.">
        <title>Pyxipyrrolones: Novel cytotoxic myxobacterial metabolites. Structure elucidation and biosynthesis proposal.</title>
        <authorList>
            <person name="Kjaerulff L."/>
            <person name="Raju R."/>
            <person name="Panter F."/>
            <person name="Scheid U."/>
            <person name="Garcia R."/>
            <person name="Herrmann J."/>
            <person name="Muller R."/>
        </authorList>
    </citation>
    <scope>NUCLEOTIDE SEQUENCE</scope>
    <source>
        <strain evidence="14">MCy9557</strain>
    </source>
</reference>
<dbReference type="Gene3D" id="1.10.1240.100">
    <property type="match status" value="1"/>
</dbReference>
<feature type="active site" description="Proton donor; for dehydratase activity" evidence="9">
    <location>
        <position position="1820"/>
    </location>
</feature>
<dbReference type="Pfam" id="PF22336">
    <property type="entry name" value="RhiE-like_linker"/>
    <property type="match status" value="1"/>
</dbReference>
<feature type="compositionally biased region" description="Low complexity" evidence="10">
    <location>
        <begin position="666"/>
        <end position="702"/>
    </location>
</feature>
<evidence type="ECO:0000256" key="4">
    <source>
        <dbReference type="ARBA" id="ARBA00022490"/>
    </source>
</evidence>
<dbReference type="Pfam" id="PF21089">
    <property type="entry name" value="PKS_DH_N"/>
    <property type="match status" value="1"/>
</dbReference>
<dbReference type="SMART" id="SM00823">
    <property type="entry name" value="PKS_PP"/>
    <property type="match status" value="1"/>
</dbReference>
<dbReference type="InterPro" id="IPR049552">
    <property type="entry name" value="PKS_DH_N"/>
</dbReference>
<dbReference type="PROSITE" id="PS52004">
    <property type="entry name" value="KS3_2"/>
    <property type="match status" value="2"/>
</dbReference>
<evidence type="ECO:0000259" key="13">
    <source>
        <dbReference type="PROSITE" id="PS52019"/>
    </source>
</evidence>
<dbReference type="Pfam" id="PF14765">
    <property type="entry name" value="PS-DH"/>
    <property type="match status" value="1"/>
</dbReference>
<dbReference type="InterPro" id="IPR036291">
    <property type="entry name" value="NAD(P)-bd_dom_sf"/>
</dbReference>
<evidence type="ECO:0000256" key="8">
    <source>
        <dbReference type="ARBA" id="ARBA00054155"/>
    </source>
</evidence>
<feature type="domain" description="Ketosynthase family 3 (KS3)" evidence="12">
    <location>
        <begin position="904"/>
        <end position="1341"/>
    </location>
</feature>
<dbReference type="InterPro" id="IPR050091">
    <property type="entry name" value="PKS_NRPS_Biosynth_Enz"/>
</dbReference>
<dbReference type="InterPro" id="IPR009081">
    <property type="entry name" value="PP-bd_ACP"/>
</dbReference>
<keyword evidence="7" id="KW-0677">Repeat</keyword>
<dbReference type="GO" id="GO:0005886">
    <property type="term" value="C:plasma membrane"/>
    <property type="evidence" value="ECO:0007669"/>
    <property type="project" value="TreeGrafter"/>
</dbReference>